<accession>A0A7W3IWF3</accession>
<protein>
    <submittedName>
        <fullName evidence="2">Putative phosphodiesterase</fullName>
    </submittedName>
</protein>
<evidence type="ECO:0000313" key="2">
    <source>
        <dbReference type="EMBL" id="MBA8801917.1"/>
    </source>
</evidence>
<feature type="transmembrane region" description="Helical" evidence="1">
    <location>
        <begin position="119"/>
        <end position="137"/>
    </location>
</feature>
<organism evidence="2 3">
    <name type="scientific">Nocardioides ginsengisegetis</name>
    <dbReference type="NCBI Taxonomy" id="661491"/>
    <lineage>
        <taxon>Bacteria</taxon>
        <taxon>Bacillati</taxon>
        <taxon>Actinomycetota</taxon>
        <taxon>Actinomycetes</taxon>
        <taxon>Propionibacteriales</taxon>
        <taxon>Nocardioidaceae</taxon>
        <taxon>Nocardioides</taxon>
    </lineage>
</organism>
<dbReference type="EMBL" id="JACGXA010000001">
    <property type="protein sequence ID" value="MBA8801917.1"/>
    <property type="molecule type" value="Genomic_DNA"/>
</dbReference>
<dbReference type="AlphaFoldDB" id="A0A7W3IWF3"/>
<dbReference type="RefSeq" id="WP_343055438.1">
    <property type="nucleotide sequence ID" value="NZ_JACGXA010000001.1"/>
</dbReference>
<name>A0A7W3IWF3_9ACTN</name>
<keyword evidence="3" id="KW-1185">Reference proteome</keyword>
<feature type="transmembrane region" description="Helical" evidence="1">
    <location>
        <begin position="149"/>
        <end position="169"/>
    </location>
</feature>
<comment type="caution">
    <text evidence="2">The sequence shown here is derived from an EMBL/GenBank/DDBJ whole genome shotgun (WGS) entry which is preliminary data.</text>
</comment>
<dbReference type="SUPFAM" id="SSF56300">
    <property type="entry name" value="Metallo-dependent phosphatases"/>
    <property type="match status" value="1"/>
</dbReference>
<keyword evidence="1" id="KW-0812">Transmembrane</keyword>
<gene>
    <name evidence="2" type="ORF">FB382_000208</name>
</gene>
<keyword evidence="1" id="KW-0472">Membrane</keyword>
<sequence>MLRHTATVSRLTAYVAVWTIVAFLAGLLFFLSSSRTVVLASHDAQVSPDLGGHVVVHTGPVLPDFRLDTGNTLGVDIRLGKTEARSTDDLVRRYISIAGQPDSQVDKVKDAVADMAWDAALRGAVVGLVPILVWLLLGRRRRRDLGARALGPQGALAGLLVVFLVLMAWQPWTRNESVVESEHPWMSLGDFVGPDVTLPEEAAGIEVRGDVTTDQTRRLLTSAISKYESSKSWYVTAATDAAALDLHQPSEGETVVVLVADRHDNIGMDQVARALGDAAGATAVFDAGDDTSAGKSWEEFSLDSVTQAFDGLRRYGVAGNHDHGTFVSSYLDSHGWTMMDGEVIDGPDGATLLGVDDPRSSGLGAWRDETGLSFDEVGQRLSDVACASPVRVSTMLVHDADLAADALARGCVDLVLAGHLHVQEGPTRVVGSNGQVGYSYTTGTAGGAAYAIAIGGKPRRDAQISLVTYRDGRPVGIQPVTLRTTGEFHVAAYIPLVLTPSRVETAQK</sequence>
<reference evidence="2 3" key="1">
    <citation type="submission" date="2020-07" db="EMBL/GenBank/DDBJ databases">
        <title>Sequencing the genomes of 1000 actinobacteria strains.</title>
        <authorList>
            <person name="Klenk H.-P."/>
        </authorList>
    </citation>
    <scope>NUCLEOTIDE SEQUENCE [LARGE SCALE GENOMIC DNA]</scope>
    <source>
        <strain evidence="2 3">DSM 21349</strain>
    </source>
</reference>
<evidence type="ECO:0000313" key="3">
    <source>
        <dbReference type="Proteomes" id="UP000580910"/>
    </source>
</evidence>
<feature type="transmembrane region" description="Helical" evidence="1">
    <location>
        <begin position="12"/>
        <end position="31"/>
    </location>
</feature>
<proteinExistence type="predicted"/>
<dbReference type="Proteomes" id="UP000580910">
    <property type="component" value="Unassembled WGS sequence"/>
</dbReference>
<evidence type="ECO:0000256" key="1">
    <source>
        <dbReference type="SAM" id="Phobius"/>
    </source>
</evidence>
<dbReference type="InterPro" id="IPR029052">
    <property type="entry name" value="Metallo-depent_PP-like"/>
</dbReference>
<keyword evidence="1" id="KW-1133">Transmembrane helix</keyword>